<dbReference type="GO" id="GO:0008757">
    <property type="term" value="F:S-adenosylmethionine-dependent methyltransferase activity"/>
    <property type="evidence" value="ECO:0007669"/>
    <property type="project" value="UniProtKB-ARBA"/>
</dbReference>
<dbReference type="OrthoDB" id="9777257at2"/>
<dbReference type="Proteomes" id="UP000186705">
    <property type="component" value="Unassembled WGS sequence"/>
</dbReference>
<dbReference type="PANTHER" id="PTHR47739">
    <property type="entry name" value="TRNA1(VAL) (ADENINE(37)-N6)-METHYLTRANSFERASE"/>
    <property type="match status" value="1"/>
</dbReference>
<dbReference type="SUPFAM" id="SSF53335">
    <property type="entry name" value="S-adenosyl-L-methionine-dependent methyltransferases"/>
    <property type="match status" value="1"/>
</dbReference>
<dbReference type="PANTHER" id="PTHR47739:SF1">
    <property type="entry name" value="TRNA1(VAL) (ADENINE(37)-N6)-METHYLTRANSFERASE"/>
    <property type="match status" value="1"/>
</dbReference>
<proteinExistence type="predicted"/>
<dbReference type="PROSITE" id="PS00092">
    <property type="entry name" value="N6_MTASE"/>
    <property type="match status" value="1"/>
</dbReference>
<dbReference type="GO" id="GO:0032259">
    <property type="term" value="P:methylation"/>
    <property type="evidence" value="ECO:0007669"/>
    <property type="project" value="InterPro"/>
</dbReference>
<protein>
    <recommendedName>
        <fullName evidence="1">Methyltransferase small domain-containing protein</fullName>
    </recommendedName>
</protein>
<dbReference type="GO" id="GO:0003676">
    <property type="term" value="F:nucleic acid binding"/>
    <property type="evidence" value="ECO:0007669"/>
    <property type="project" value="InterPro"/>
</dbReference>
<dbReference type="AlphaFoldDB" id="A0A1U7NNG9"/>
<sequence>MNPNERPVVDGVELALDYFISKNILVYQHPAHFRFNTDTRLLAQFMQIKKGESVLEIGCNNGVLLVYADQFKPKRLIGVDRLAQPLQIAQINADRWIEAPVELILSPIQEVEHALVDVVISNPPFFEMKELHPNTKINHRTLGRFEFNGGLEDWIFHASRLLKSKGRFYLVHRPDRIQEILSLGMKHSLSLKRMQLAFDSRDHQAKALLVEFIKEGNTKAIVQESVWI</sequence>
<gene>
    <name evidence="2" type="ORF">BO225_04705</name>
</gene>
<evidence type="ECO:0000313" key="2">
    <source>
        <dbReference type="EMBL" id="OLU46874.1"/>
    </source>
</evidence>
<dbReference type="GeneID" id="78275249"/>
<feature type="domain" description="Methyltransferase small" evidence="1">
    <location>
        <begin position="34"/>
        <end position="135"/>
    </location>
</feature>
<comment type="caution">
    <text evidence="2">The sequence shown here is derived from an EMBL/GenBank/DDBJ whole genome shotgun (WGS) entry which is preliminary data.</text>
</comment>
<keyword evidence="3" id="KW-1185">Reference proteome</keyword>
<accession>A0A1U7NNG9</accession>
<dbReference type="GO" id="GO:0008170">
    <property type="term" value="F:N-methyltransferase activity"/>
    <property type="evidence" value="ECO:0007669"/>
    <property type="project" value="UniProtKB-ARBA"/>
</dbReference>
<dbReference type="InterPro" id="IPR002052">
    <property type="entry name" value="DNA_methylase_N6_adenine_CS"/>
</dbReference>
<name>A0A1U7NNG9_9FIRM</name>
<dbReference type="CDD" id="cd02440">
    <property type="entry name" value="AdoMet_MTases"/>
    <property type="match status" value="1"/>
</dbReference>
<dbReference type="STRING" id="1862672.BO225_04705"/>
<dbReference type="InterPro" id="IPR029063">
    <property type="entry name" value="SAM-dependent_MTases_sf"/>
</dbReference>
<dbReference type="Gene3D" id="3.40.50.150">
    <property type="entry name" value="Vaccinia Virus protein VP39"/>
    <property type="match status" value="1"/>
</dbReference>
<organism evidence="2 3">
    <name type="scientific">Dubosiella newyorkensis</name>
    <dbReference type="NCBI Taxonomy" id="1862672"/>
    <lineage>
        <taxon>Bacteria</taxon>
        <taxon>Bacillati</taxon>
        <taxon>Bacillota</taxon>
        <taxon>Erysipelotrichia</taxon>
        <taxon>Erysipelotrichales</taxon>
        <taxon>Erysipelotrichaceae</taxon>
        <taxon>Dubosiella</taxon>
    </lineage>
</organism>
<dbReference type="EMBL" id="MPKA01000058">
    <property type="protein sequence ID" value="OLU46874.1"/>
    <property type="molecule type" value="Genomic_DNA"/>
</dbReference>
<reference evidence="2 3" key="1">
    <citation type="submission" date="2016-11" db="EMBL/GenBank/DDBJ databases">
        <title>Description of two novel members of the family Erysipelotrichaceae: Ileibacterium lipovorans gen. nov., sp. nov. and Dubosiella newyorkensis, gen. nov., sp. nov.</title>
        <authorList>
            <person name="Cox L.M."/>
            <person name="Sohn J."/>
            <person name="Tyrrell K.L."/>
            <person name="Citron D.M."/>
            <person name="Lawson P.A."/>
            <person name="Patel N.B."/>
            <person name="Iizumi T."/>
            <person name="Perez-Perez G.I."/>
            <person name="Goldstein E.J."/>
            <person name="Blaser M.J."/>
        </authorList>
    </citation>
    <scope>NUCLEOTIDE SEQUENCE [LARGE SCALE GENOMIC DNA]</scope>
    <source>
        <strain evidence="2 3">NYU-BL-A4</strain>
    </source>
</reference>
<dbReference type="RefSeq" id="WP_076341129.1">
    <property type="nucleotide sequence ID" value="NZ_CAPDDE010000003.1"/>
</dbReference>
<dbReference type="Pfam" id="PF05175">
    <property type="entry name" value="MTS"/>
    <property type="match status" value="1"/>
</dbReference>
<evidence type="ECO:0000313" key="3">
    <source>
        <dbReference type="Proteomes" id="UP000186705"/>
    </source>
</evidence>
<dbReference type="InterPro" id="IPR007848">
    <property type="entry name" value="Small_mtfrase_dom"/>
</dbReference>
<dbReference type="InterPro" id="IPR050210">
    <property type="entry name" value="tRNA_Adenine-N(6)_MTase"/>
</dbReference>
<evidence type="ECO:0000259" key="1">
    <source>
        <dbReference type="Pfam" id="PF05175"/>
    </source>
</evidence>